<sequence length="480" mass="53466">MAKEGREIASSAAAAVPLLHPPPRRKGSYARCLSHAGDELKSFRTCLRWMCVDHSDTLRSAVSWSLFFFLSAAVPAADHLLLIPASPPPPLRRGGAALPLRRRRPRLPLPLRLRPPPRPPPPPPPRPPPPRQRPRPPRLRWPARPLLPPPRRLRPPLLCRRGRLQGLLVVAVALCSRRAVAGDRQRRRGVRSGAGVVGVPHRHLLPRLRALPPHLPPPDSPHARLRRRLPGGDRRRRRAQHIRIRRQLSVISHRYRGFIVSALLLVTVSQFATLLLTTRPHAQVNIYTAGELAVSFGLFCALQLKQIHNELTFLFLSVVQLCSLGLVMGMLMCLRSAAKITHKTQAITSHAAAWHACATIDPSDAADDPETRARTNCEEGDDSDSYDDDDEEEEERDEDDLDDAKLMPTSYAIASTVSFQKRQALGEHCVSELGLNFASSNNRAGITVFGFVVDRTWLHALFMIEFSLVTWLLGKTIGIS</sequence>
<keyword evidence="2" id="KW-0812">Transmembrane</keyword>
<feature type="region of interest" description="Disordered" evidence="1">
    <location>
        <begin position="364"/>
        <end position="402"/>
    </location>
</feature>
<dbReference type="PANTHER" id="PTHR31963:SF29">
    <property type="entry name" value="OS02G0566400 PROTEIN"/>
    <property type="match status" value="1"/>
</dbReference>
<dbReference type="PANTHER" id="PTHR31963">
    <property type="entry name" value="RAS GUANINE NUCLEOTIDE EXCHANGE FACTOR K"/>
    <property type="match status" value="1"/>
</dbReference>
<feature type="compositionally biased region" description="Acidic residues" evidence="1">
    <location>
        <begin position="378"/>
        <end position="402"/>
    </location>
</feature>
<evidence type="ECO:0000256" key="2">
    <source>
        <dbReference type="SAM" id="Phobius"/>
    </source>
</evidence>
<gene>
    <name evidence="3" type="ORF">CB5_LOCUS8315</name>
</gene>
<dbReference type="AlphaFoldDB" id="A0A6V7P3C3"/>
<feature type="transmembrane region" description="Helical" evidence="2">
    <location>
        <begin position="255"/>
        <end position="278"/>
    </location>
</feature>
<dbReference type="Pfam" id="PF12056">
    <property type="entry name" value="DUF3537"/>
    <property type="match status" value="3"/>
</dbReference>
<organism evidence="3">
    <name type="scientific">Ananas comosus var. bracteatus</name>
    <name type="common">red pineapple</name>
    <dbReference type="NCBI Taxonomy" id="296719"/>
    <lineage>
        <taxon>Eukaryota</taxon>
        <taxon>Viridiplantae</taxon>
        <taxon>Streptophyta</taxon>
        <taxon>Embryophyta</taxon>
        <taxon>Tracheophyta</taxon>
        <taxon>Spermatophyta</taxon>
        <taxon>Magnoliopsida</taxon>
        <taxon>Liliopsida</taxon>
        <taxon>Poales</taxon>
        <taxon>Bromeliaceae</taxon>
        <taxon>Bromelioideae</taxon>
        <taxon>Ananas</taxon>
    </lineage>
</organism>
<proteinExistence type="predicted"/>
<keyword evidence="2" id="KW-0472">Membrane</keyword>
<feature type="compositionally biased region" description="Basic residues" evidence="1">
    <location>
        <begin position="223"/>
        <end position="236"/>
    </location>
</feature>
<feature type="region of interest" description="Disordered" evidence="1">
    <location>
        <begin position="209"/>
        <end position="236"/>
    </location>
</feature>
<name>A0A6V7P3C3_ANACO</name>
<protein>
    <submittedName>
        <fullName evidence="3">Uncharacterized protein</fullName>
    </submittedName>
</protein>
<accession>A0A6V7P3C3</accession>
<dbReference type="InterPro" id="IPR021924">
    <property type="entry name" value="DUF3537"/>
</dbReference>
<dbReference type="EMBL" id="LR862144">
    <property type="protein sequence ID" value="CAD1825104.1"/>
    <property type="molecule type" value="Genomic_DNA"/>
</dbReference>
<evidence type="ECO:0000313" key="3">
    <source>
        <dbReference type="EMBL" id="CAD1825104.1"/>
    </source>
</evidence>
<feature type="region of interest" description="Disordered" evidence="1">
    <location>
        <begin position="84"/>
        <end position="147"/>
    </location>
</feature>
<feature type="compositionally biased region" description="Pro residues" evidence="1">
    <location>
        <begin position="113"/>
        <end position="131"/>
    </location>
</feature>
<feature type="transmembrane region" description="Helical" evidence="2">
    <location>
        <begin position="311"/>
        <end position="332"/>
    </location>
</feature>
<keyword evidence="2" id="KW-1133">Transmembrane helix</keyword>
<reference evidence="3" key="1">
    <citation type="submission" date="2020-07" db="EMBL/GenBank/DDBJ databases">
        <authorList>
            <person name="Lin J."/>
        </authorList>
    </citation>
    <scope>NUCLEOTIDE SEQUENCE</scope>
</reference>
<evidence type="ECO:0000256" key="1">
    <source>
        <dbReference type="SAM" id="MobiDB-lite"/>
    </source>
</evidence>